<protein>
    <recommendedName>
        <fullName evidence="2">DUF4368 domain-containing protein</fullName>
    </recommendedName>
</protein>
<keyword evidence="1" id="KW-0175">Coiled coil</keyword>
<evidence type="ECO:0000313" key="3">
    <source>
        <dbReference type="EMBL" id="EMS69452.1"/>
    </source>
</evidence>
<name>S0FFP3_RUMCE</name>
<dbReference type="EMBL" id="AORV01000065">
    <property type="protein sequence ID" value="EMS69452.1"/>
    <property type="molecule type" value="Genomic_DNA"/>
</dbReference>
<dbReference type="AlphaFoldDB" id="S0FFP3"/>
<feature type="coiled-coil region" evidence="1">
    <location>
        <begin position="19"/>
        <end position="46"/>
    </location>
</feature>
<dbReference type="Pfam" id="PF14287">
    <property type="entry name" value="DUF4368"/>
    <property type="match status" value="1"/>
</dbReference>
<keyword evidence="4" id="KW-1185">Reference proteome</keyword>
<comment type="caution">
    <text evidence="3">The sequence shown here is derived from an EMBL/GenBank/DDBJ whole genome shotgun (WGS) entry which is preliminary data.</text>
</comment>
<gene>
    <name evidence="3" type="ORF">CTER_4710</name>
</gene>
<evidence type="ECO:0000256" key="1">
    <source>
        <dbReference type="SAM" id="Coils"/>
    </source>
</evidence>
<dbReference type="Proteomes" id="UP000014155">
    <property type="component" value="Unassembled WGS sequence"/>
</dbReference>
<reference evidence="3 4" key="1">
    <citation type="journal article" date="2013" name="Genome Announc.">
        <title>Draft Genome Sequence of the Cellulolytic, Mesophilic, Anaerobic Bacterium Clostridium termitidis Strain CT1112 (DSM 5398).</title>
        <authorList>
            <person name="Lal S."/>
            <person name="Ramachandran U."/>
            <person name="Zhang X."/>
            <person name="Munir R."/>
            <person name="Sparling R."/>
            <person name="Levin D.B."/>
        </authorList>
    </citation>
    <scope>NUCLEOTIDE SEQUENCE [LARGE SCALE GENOMIC DNA]</scope>
    <source>
        <strain evidence="3 4">CT1112</strain>
    </source>
</reference>
<dbReference type="InterPro" id="IPR025378">
    <property type="entry name" value="DUF4368"/>
</dbReference>
<dbReference type="STRING" id="1195236.CTER_4710"/>
<accession>S0FFP3</accession>
<dbReference type="eggNOG" id="COG1961">
    <property type="taxonomic scope" value="Bacteria"/>
</dbReference>
<feature type="domain" description="DUF4368" evidence="2">
    <location>
        <begin position="40"/>
        <end position="105"/>
    </location>
</feature>
<dbReference type="PATRIC" id="fig|1195236.3.peg.4893"/>
<sequence>MSENNVLGRIPNEHFRLLSAEYTTEQAQLREKLPKLEQRLERLQNSLTNVAQFIDKAKRYSNITELAPEILRLFIEKIVVGEKPQKYSRTAEQDIWIYYRDIGLMDTPEEPSCETEAVPEEYELMDIQATDLTAEAARPITGIYIRFTFCHYDTPPFVRELFYCVTNTTRSACGSGKLIALSEKYKASLLSWRTSKKSCQAEREEKTQVI</sequence>
<evidence type="ECO:0000259" key="2">
    <source>
        <dbReference type="Pfam" id="PF14287"/>
    </source>
</evidence>
<proteinExistence type="predicted"/>
<evidence type="ECO:0000313" key="4">
    <source>
        <dbReference type="Proteomes" id="UP000014155"/>
    </source>
</evidence>
<organism evidence="3 4">
    <name type="scientific">Ruminiclostridium cellobioparum subsp. termitidis CT1112</name>
    <dbReference type="NCBI Taxonomy" id="1195236"/>
    <lineage>
        <taxon>Bacteria</taxon>
        <taxon>Bacillati</taxon>
        <taxon>Bacillota</taxon>
        <taxon>Clostridia</taxon>
        <taxon>Eubacteriales</taxon>
        <taxon>Oscillospiraceae</taxon>
        <taxon>Ruminiclostridium</taxon>
    </lineage>
</organism>